<proteinExistence type="predicted"/>
<dbReference type="Proteomes" id="UP001597214">
    <property type="component" value="Unassembled WGS sequence"/>
</dbReference>
<keyword evidence="2" id="KW-1185">Reference proteome</keyword>
<evidence type="ECO:0000313" key="1">
    <source>
        <dbReference type="EMBL" id="MFD1736666.1"/>
    </source>
</evidence>
<accession>A0ABW4LNJ9</accession>
<reference evidence="2" key="1">
    <citation type="journal article" date="2019" name="Int. J. Syst. Evol. Microbiol.">
        <title>The Global Catalogue of Microorganisms (GCM) 10K type strain sequencing project: providing services to taxonomists for standard genome sequencing and annotation.</title>
        <authorList>
            <consortium name="The Broad Institute Genomics Platform"/>
            <consortium name="The Broad Institute Genome Sequencing Center for Infectious Disease"/>
            <person name="Wu L."/>
            <person name="Ma J."/>
        </authorList>
    </citation>
    <scope>NUCLEOTIDE SEQUENCE [LARGE SCALE GENOMIC DNA]</scope>
    <source>
        <strain evidence="2">CCUG 49339</strain>
    </source>
</reference>
<gene>
    <name evidence="1" type="ORF">ACFSCX_08810</name>
</gene>
<dbReference type="InterPro" id="IPR012655">
    <property type="entry name" value="YrzI"/>
</dbReference>
<dbReference type="Pfam" id="PF09501">
    <property type="entry name" value="Bac_small_YrzI"/>
    <property type="match status" value="1"/>
</dbReference>
<organism evidence="1 2">
    <name type="scientific">Bacillus salitolerans</name>
    <dbReference type="NCBI Taxonomy" id="1437434"/>
    <lineage>
        <taxon>Bacteria</taxon>
        <taxon>Bacillati</taxon>
        <taxon>Bacillota</taxon>
        <taxon>Bacilli</taxon>
        <taxon>Bacillales</taxon>
        <taxon>Bacillaceae</taxon>
        <taxon>Bacillus</taxon>
    </lineage>
</organism>
<dbReference type="NCBIfam" id="TIGR02413">
    <property type="entry name" value="Bac_small_yrzI"/>
    <property type="match status" value="1"/>
</dbReference>
<evidence type="ECO:0000313" key="2">
    <source>
        <dbReference type="Proteomes" id="UP001597214"/>
    </source>
</evidence>
<dbReference type="EMBL" id="JBHUEM010000009">
    <property type="protein sequence ID" value="MFD1736666.1"/>
    <property type="molecule type" value="Genomic_DNA"/>
</dbReference>
<name>A0ABW4LNJ9_9BACI</name>
<comment type="caution">
    <text evidence="1">The sequence shown here is derived from an EMBL/GenBank/DDBJ whole genome shotgun (WGS) entry which is preliminary data.</text>
</comment>
<dbReference type="RefSeq" id="WP_377927829.1">
    <property type="nucleotide sequence ID" value="NZ_JBHUEM010000009.1"/>
</dbReference>
<protein>
    <submittedName>
        <fullName evidence="1">YrzI family small protein</fullName>
    </submittedName>
</protein>
<sequence length="46" mass="5676">MTINILFFSISIQKRKFSNDEVKREQTVQNITNKIRDRKCEMHRFM</sequence>